<dbReference type="AlphaFoldDB" id="A0A0T9NAY4"/>
<reference evidence="3" key="1">
    <citation type="submission" date="2015-03" db="EMBL/GenBank/DDBJ databases">
        <authorList>
            <consortium name="Pathogen Informatics"/>
            <person name="Murphy D."/>
        </authorList>
    </citation>
    <scope>NUCLEOTIDE SEQUENCE [LARGE SCALE GENOMIC DNA]</scope>
    <source>
        <strain evidence="3">IP6945</strain>
    </source>
</reference>
<accession>A0A0T9NAY4</accession>
<dbReference type="Proteomes" id="UP000041882">
    <property type="component" value="Unassembled WGS sequence"/>
</dbReference>
<evidence type="ECO:0000313" key="3">
    <source>
        <dbReference type="Proteomes" id="UP000041882"/>
    </source>
</evidence>
<evidence type="ECO:0000256" key="1">
    <source>
        <dbReference type="SAM" id="Phobius"/>
    </source>
</evidence>
<keyword evidence="1" id="KW-1133">Transmembrane helix</keyword>
<evidence type="ECO:0000313" key="2">
    <source>
        <dbReference type="EMBL" id="CNG95444.1"/>
    </source>
</evidence>
<name>A0A0T9NAY4_9GAMM</name>
<gene>
    <name evidence="2" type="ORF">ERS008472_00052</name>
</gene>
<feature type="transmembrane region" description="Helical" evidence="1">
    <location>
        <begin position="21"/>
        <end position="38"/>
    </location>
</feature>
<keyword evidence="1" id="KW-0812">Transmembrane</keyword>
<protein>
    <submittedName>
        <fullName evidence="2">Uncharacterized protein</fullName>
    </submittedName>
</protein>
<sequence length="69" mass="8052">MGRARKLEVLGIIMGYKKGRLNNKLLNIITLFIRQYYIRRIAMLTREMFLVSLVLSDRHSSSITGIVLR</sequence>
<keyword evidence="1" id="KW-0472">Membrane</keyword>
<proteinExistence type="predicted"/>
<keyword evidence="3" id="KW-1185">Reference proteome</keyword>
<organism evidence="2 3">
    <name type="scientific">Yersinia thracica</name>
    <dbReference type="NCBI Taxonomy" id="2890319"/>
    <lineage>
        <taxon>Bacteria</taxon>
        <taxon>Pseudomonadati</taxon>
        <taxon>Pseudomonadota</taxon>
        <taxon>Gammaproteobacteria</taxon>
        <taxon>Enterobacterales</taxon>
        <taxon>Yersiniaceae</taxon>
        <taxon>Yersinia</taxon>
    </lineage>
</organism>
<dbReference type="EMBL" id="CQAW01000001">
    <property type="protein sequence ID" value="CNG95444.1"/>
    <property type="molecule type" value="Genomic_DNA"/>
</dbReference>